<keyword evidence="3" id="KW-1185">Reference proteome</keyword>
<name>A0A409XML6_PSICY</name>
<dbReference type="InParanoid" id="A0A409XML6"/>
<evidence type="ECO:0000313" key="3">
    <source>
        <dbReference type="Proteomes" id="UP000283269"/>
    </source>
</evidence>
<evidence type="ECO:0000313" key="2">
    <source>
        <dbReference type="EMBL" id="PPQ91926.1"/>
    </source>
</evidence>
<accession>A0A409XML6</accession>
<comment type="caution">
    <text evidence="2">The sequence shown here is derived from an EMBL/GenBank/DDBJ whole genome shotgun (WGS) entry which is preliminary data.</text>
</comment>
<gene>
    <name evidence="2" type="ORF">CVT25_000930</name>
</gene>
<dbReference type="AlphaFoldDB" id="A0A409XML6"/>
<organism evidence="2 3">
    <name type="scientific">Psilocybe cyanescens</name>
    <dbReference type="NCBI Taxonomy" id="93625"/>
    <lineage>
        <taxon>Eukaryota</taxon>
        <taxon>Fungi</taxon>
        <taxon>Dikarya</taxon>
        <taxon>Basidiomycota</taxon>
        <taxon>Agaricomycotina</taxon>
        <taxon>Agaricomycetes</taxon>
        <taxon>Agaricomycetidae</taxon>
        <taxon>Agaricales</taxon>
        <taxon>Agaricineae</taxon>
        <taxon>Strophariaceae</taxon>
        <taxon>Psilocybe</taxon>
    </lineage>
</organism>
<evidence type="ECO:0000256" key="1">
    <source>
        <dbReference type="SAM" id="MobiDB-lite"/>
    </source>
</evidence>
<feature type="region of interest" description="Disordered" evidence="1">
    <location>
        <begin position="1"/>
        <end position="49"/>
    </location>
</feature>
<feature type="compositionally biased region" description="Polar residues" evidence="1">
    <location>
        <begin position="26"/>
        <end position="38"/>
    </location>
</feature>
<dbReference type="Proteomes" id="UP000283269">
    <property type="component" value="Unassembled WGS sequence"/>
</dbReference>
<protein>
    <submittedName>
        <fullName evidence="2">Uncharacterized protein</fullName>
    </submittedName>
</protein>
<proteinExistence type="predicted"/>
<sequence length="226" mass="25097">MPSSSFLQQILPLSRPRTRTKDVEMNENTASNSKFQKSTNDEENLMGVFTPPSRYIPPPFGYALGLVPTSSHPLAGEQLDAVPRPLMDDSPGRLSAITSVQPISTSIPSAPALGSPFQFKFGEKRPISRKRPSHLEGRAGKYKGTERLPISEESMVEKTRVVEQQALATRQIINQKSAEVEAQAEKTHFIEQEGLATKLLLGQREERIIELEAQVQLYVPSKPFKS</sequence>
<dbReference type="EMBL" id="NHYD01001203">
    <property type="protein sequence ID" value="PPQ91926.1"/>
    <property type="molecule type" value="Genomic_DNA"/>
</dbReference>
<reference evidence="2 3" key="1">
    <citation type="journal article" date="2018" name="Evol. Lett.">
        <title>Horizontal gene cluster transfer increased hallucinogenic mushroom diversity.</title>
        <authorList>
            <person name="Reynolds H.T."/>
            <person name="Vijayakumar V."/>
            <person name="Gluck-Thaler E."/>
            <person name="Korotkin H.B."/>
            <person name="Matheny P.B."/>
            <person name="Slot J.C."/>
        </authorList>
    </citation>
    <scope>NUCLEOTIDE SEQUENCE [LARGE SCALE GENOMIC DNA]</scope>
    <source>
        <strain evidence="2 3">2631</strain>
    </source>
</reference>